<accession>A0A5B7KB09</accession>
<dbReference type="EMBL" id="VSRR010140723">
    <property type="protein sequence ID" value="MPD04360.1"/>
    <property type="molecule type" value="Genomic_DNA"/>
</dbReference>
<dbReference type="Pfam" id="PF00481">
    <property type="entry name" value="PP2C"/>
    <property type="match status" value="1"/>
</dbReference>
<feature type="domain" description="PPM-type phosphatase" evidence="1">
    <location>
        <begin position="24"/>
        <end position="74"/>
    </location>
</feature>
<dbReference type="OrthoDB" id="416093at2759"/>
<reference evidence="2 3" key="1">
    <citation type="submission" date="2019-05" db="EMBL/GenBank/DDBJ databases">
        <title>Another draft genome of Portunus trituberculatus and its Hox gene families provides insights of decapod evolution.</title>
        <authorList>
            <person name="Jeong J.-H."/>
            <person name="Song I."/>
            <person name="Kim S."/>
            <person name="Choi T."/>
            <person name="Kim D."/>
            <person name="Ryu S."/>
            <person name="Kim W."/>
        </authorList>
    </citation>
    <scope>NUCLEOTIDE SEQUENCE [LARGE SCALE GENOMIC DNA]</scope>
    <source>
        <tissue evidence="2">Muscle</tissue>
    </source>
</reference>
<sequence length="80" mass="8927">MPRGDPEGRGSAATVTMSWWRKRDSVLKLKGGTTAVVALVREKRLVVAWLGDSQALLVRRRSPVRMVEPHKPELPVSPRV</sequence>
<comment type="caution">
    <text evidence="2">The sequence shown here is derived from an EMBL/GenBank/DDBJ whole genome shotgun (WGS) entry which is preliminary data.</text>
</comment>
<name>A0A5B7KB09_PORTR</name>
<evidence type="ECO:0000259" key="1">
    <source>
        <dbReference type="Pfam" id="PF00481"/>
    </source>
</evidence>
<evidence type="ECO:0000313" key="2">
    <source>
        <dbReference type="EMBL" id="MPD04360.1"/>
    </source>
</evidence>
<keyword evidence="3" id="KW-1185">Reference proteome</keyword>
<evidence type="ECO:0000313" key="3">
    <source>
        <dbReference type="Proteomes" id="UP000324222"/>
    </source>
</evidence>
<dbReference type="InterPro" id="IPR036457">
    <property type="entry name" value="PPM-type-like_dom_sf"/>
</dbReference>
<dbReference type="Proteomes" id="UP000324222">
    <property type="component" value="Unassembled WGS sequence"/>
</dbReference>
<dbReference type="AlphaFoldDB" id="A0A5B7KB09"/>
<dbReference type="Gene3D" id="3.60.40.10">
    <property type="entry name" value="PPM-type phosphatase domain"/>
    <property type="match status" value="1"/>
</dbReference>
<dbReference type="InterPro" id="IPR001932">
    <property type="entry name" value="PPM-type_phosphatase-like_dom"/>
</dbReference>
<protein>
    <submittedName>
        <fullName evidence="2">Protein phosphatase 1F</fullName>
    </submittedName>
</protein>
<proteinExistence type="predicted"/>
<organism evidence="2 3">
    <name type="scientific">Portunus trituberculatus</name>
    <name type="common">Swimming crab</name>
    <name type="synonym">Neptunus trituberculatus</name>
    <dbReference type="NCBI Taxonomy" id="210409"/>
    <lineage>
        <taxon>Eukaryota</taxon>
        <taxon>Metazoa</taxon>
        <taxon>Ecdysozoa</taxon>
        <taxon>Arthropoda</taxon>
        <taxon>Crustacea</taxon>
        <taxon>Multicrustacea</taxon>
        <taxon>Malacostraca</taxon>
        <taxon>Eumalacostraca</taxon>
        <taxon>Eucarida</taxon>
        <taxon>Decapoda</taxon>
        <taxon>Pleocyemata</taxon>
        <taxon>Brachyura</taxon>
        <taxon>Eubrachyura</taxon>
        <taxon>Portunoidea</taxon>
        <taxon>Portunidae</taxon>
        <taxon>Portuninae</taxon>
        <taxon>Portunus</taxon>
    </lineage>
</organism>
<dbReference type="SUPFAM" id="SSF81606">
    <property type="entry name" value="PP2C-like"/>
    <property type="match status" value="1"/>
</dbReference>
<gene>
    <name evidence="2" type="primary">Ppm1f</name>
    <name evidence="2" type="ORF">E2C01_100041</name>
</gene>